<organism evidence="1 2">
    <name type="scientific">Paenibacillus lautus</name>
    <name type="common">Bacillus lautus</name>
    <dbReference type="NCBI Taxonomy" id="1401"/>
    <lineage>
        <taxon>Bacteria</taxon>
        <taxon>Bacillati</taxon>
        <taxon>Bacillota</taxon>
        <taxon>Bacilli</taxon>
        <taxon>Bacillales</taxon>
        <taxon>Paenibacillaceae</taxon>
        <taxon>Paenibacillus</taxon>
    </lineage>
</organism>
<comment type="caution">
    <text evidence="1">The sequence shown here is derived from an EMBL/GenBank/DDBJ whole genome shotgun (WGS) entry which is preliminary data.</text>
</comment>
<proteinExistence type="predicted"/>
<dbReference type="Proteomes" id="UP000187074">
    <property type="component" value="Unassembled WGS sequence"/>
</dbReference>
<sequence>MQRIYIAGGYGVIGSAVARHIRTINQDAKIILAGRHPEKGSLLVQELGNARTAFLDIRQGLSPTELEQADLIVSTIQDPADLLMQEALAKGIAHIGITKLADELTPILFAMQSHPPQAPIVPLGHSQAGILTLVAYQEAKSFRSIQSIGLAGHYDERDPMGPMTLEETEGFINRALIRENGIWKWVEATKYPRSISLSNGSRVEGHPMSLLDVPSLAAVTGAPNIRFDFAIHDSIGTRAGGTASQDLYIDLEGVLLDGRSAKRRITLTDPKGQAHFTALGILLSIERILGWDGSPPAPGGFYLPETLVPLVTAMTRIEQFGIQIRREERDGEPS</sequence>
<evidence type="ECO:0000313" key="1">
    <source>
        <dbReference type="EMBL" id="OME93830.1"/>
    </source>
</evidence>
<evidence type="ECO:0000313" key="2">
    <source>
        <dbReference type="Proteomes" id="UP000187074"/>
    </source>
</evidence>
<accession>A0A1R1B3U2</accession>
<dbReference type="InterPro" id="IPR036291">
    <property type="entry name" value="NAD(P)-bd_dom_sf"/>
</dbReference>
<dbReference type="EMBL" id="MRTF01000003">
    <property type="protein sequence ID" value="OME93830.1"/>
    <property type="molecule type" value="Genomic_DNA"/>
</dbReference>
<dbReference type="OrthoDB" id="1910498at2"/>
<name>A0A1R1B3U2_PAELA</name>
<dbReference type="Gene3D" id="3.40.50.720">
    <property type="entry name" value="NAD(P)-binding Rossmann-like Domain"/>
    <property type="match status" value="1"/>
</dbReference>
<protein>
    <recommendedName>
        <fullName evidence="3">Saccharopine dehydrogenase</fullName>
    </recommendedName>
</protein>
<dbReference type="AlphaFoldDB" id="A0A1R1B3U2"/>
<gene>
    <name evidence="1" type="ORF">BK123_11340</name>
</gene>
<dbReference type="STRING" id="1401.BK123_11340"/>
<evidence type="ECO:0008006" key="3">
    <source>
        <dbReference type="Google" id="ProtNLM"/>
    </source>
</evidence>
<dbReference type="RefSeq" id="WP_076322499.1">
    <property type="nucleotide sequence ID" value="NZ_MRTF01000003.1"/>
</dbReference>
<dbReference type="SUPFAM" id="SSF51735">
    <property type="entry name" value="NAD(P)-binding Rossmann-fold domains"/>
    <property type="match status" value="1"/>
</dbReference>
<reference evidence="1 2" key="1">
    <citation type="submission" date="2016-11" db="EMBL/GenBank/DDBJ databases">
        <title>Paenibacillus species isolates.</title>
        <authorList>
            <person name="Beno S.M."/>
        </authorList>
    </citation>
    <scope>NUCLEOTIDE SEQUENCE [LARGE SCALE GENOMIC DNA]</scope>
    <source>
        <strain evidence="1 2">FSL F4-0100</strain>
    </source>
</reference>